<name>A0A6G1BNT5_9ORYZ</name>
<keyword evidence="5 6" id="KW-0539">Nucleus</keyword>
<dbReference type="InterPro" id="IPR038933">
    <property type="entry name" value="Ovate"/>
</dbReference>
<dbReference type="Pfam" id="PF04844">
    <property type="entry name" value="Ovate"/>
    <property type="match status" value="1"/>
</dbReference>
<dbReference type="PANTHER" id="PTHR33057">
    <property type="entry name" value="TRANSCRIPTION REPRESSOR OFP7-RELATED"/>
    <property type="match status" value="1"/>
</dbReference>
<dbReference type="GO" id="GO:0005634">
    <property type="term" value="C:nucleus"/>
    <property type="evidence" value="ECO:0007669"/>
    <property type="project" value="UniProtKB-SubCell"/>
</dbReference>
<feature type="region of interest" description="Disordered" evidence="7">
    <location>
        <begin position="157"/>
        <end position="194"/>
    </location>
</feature>
<evidence type="ECO:0000256" key="4">
    <source>
        <dbReference type="ARBA" id="ARBA00023163"/>
    </source>
</evidence>
<keyword evidence="4 6" id="KW-0804">Transcription</keyword>
<organism evidence="10 11">
    <name type="scientific">Oryza meyeriana var. granulata</name>
    <dbReference type="NCBI Taxonomy" id="110450"/>
    <lineage>
        <taxon>Eukaryota</taxon>
        <taxon>Viridiplantae</taxon>
        <taxon>Streptophyta</taxon>
        <taxon>Embryophyta</taxon>
        <taxon>Tracheophyta</taxon>
        <taxon>Spermatophyta</taxon>
        <taxon>Magnoliopsida</taxon>
        <taxon>Liliopsida</taxon>
        <taxon>Poales</taxon>
        <taxon>Poaceae</taxon>
        <taxon>BOP clade</taxon>
        <taxon>Oryzoideae</taxon>
        <taxon>Oryzeae</taxon>
        <taxon>Oryzinae</taxon>
        <taxon>Oryza</taxon>
        <taxon>Oryza meyeriana</taxon>
    </lineage>
</organism>
<keyword evidence="3 6" id="KW-0805">Transcription regulation</keyword>
<comment type="function">
    <text evidence="6">Transcriptional repressor that regulates multiple aspects of plant growth and development.</text>
</comment>
<reference evidence="10 11" key="1">
    <citation type="submission" date="2019-11" db="EMBL/GenBank/DDBJ databases">
        <title>Whole genome sequence of Oryza granulata.</title>
        <authorList>
            <person name="Li W."/>
        </authorList>
    </citation>
    <scope>NUCLEOTIDE SEQUENCE [LARGE SCALE GENOMIC DNA]</scope>
    <source>
        <strain evidence="11">cv. Menghai</strain>
        <tissue evidence="10">Leaf</tissue>
    </source>
</reference>
<evidence type="ECO:0000256" key="6">
    <source>
        <dbReference type="RuleBase" id="RU367028"/>
    </source>
</evidence>
<dbReference type="Proteomes" id="UP000479710">
    <property type="component" value="Unassembled WGS sequence"/>
</dbReference>
<evidence type="ECO:0000256" key="5">
    <source>
        <dbReference type="ARBA" id="ARBA00023242"/>
    </source>
</evidence>
<keyword evidence="11" id="KW-1185">Reference proteome</keyword>
<dbReference type="EMBL" id="SPHZ02000012">
    <property type="protein sequence ID" value="KAF0889434.1"/>
    <property type="molecule type" value="Genomic_DNA"/>
</dbReference>
<evidence type="ECO:0000256" key="1">
    <source>
        <dbReference type="ARBA" id="ARBA00004123"/>
    </source>
</evidence>
<dbReference type="GO" id="GO:0045892">
    <property type="term" value="P:negative regulation of DNA-templated transcription"/>
    <property type="evidence" value="ECO:0007669"/>
    <property type="project" value="UniProtKB-UniRule"/>
</dbReference>
<dbReference type="InterPro" id="IPR006458">
    <property type="entry name" value="Ovate_C"/>
</dbReference>
<evidence type="ECO:0000256" key="7">
    <source>
        <dbReference type="SAM" id="MobiDB-lite"/>
    </source>
</evidence>
<dbReference type="PANTHER" id="PTHR33057:SF230">
    <property type="entry name" value="TRANSCRIPTION REPRESSOR"/>
    <property type="match status" value="1"/>
</dbReference>
<feature type="region of interest" description="Disordered" evidence="7">
    <location>
        <begin position="17"/>
        <end position="45"/>
    </location>
</feature>
<evidence type="ECO:0000256" key="2">
    <source>
        <dbReference type="ARBA" id="ARBA00022491"/>
    </source>
</evidence>
<evidence type="ECO:0000313" key="10">
    <source>
        <dbReference type="EMBL" id="KAF0889434.1"/>
    </source>
</evidence>
<dbReference type="NCBIfam" id="TIGR01568">
    <property type="entry name" value="A_thal_3678"/>
    <property type="match status" value="1"/>
</dbReference>
<feature type="domain" description="OVATE" evidence="9">
    <location>
        <begin position="204"/>
        <end position="263"/>
    </location>
</feature>
<evidence type="ECO:0000259" key="9">
    <source>
        <dbReference type="PROSITE" id="PS51754"/>
    </source>
</evidence>
<keyword evidence="8" id="KW-0732">Signal</keyword>
<comment type="subcellular location">
    <subcellularLocation>
        <location evidence="1 6">Nucleus</location>
    </subcellularLocation>
</comment>
<proteinExistence type="predicted"/>
<evidence type="ECO:0000256" key="3">
    <source>
        <dbReference type="ARBA" id="ARBA00023015"/>
    </source>
</evidence>
<feature type="signal peptide" evidence="8">
    <location>
        <begin position="1"/>
        <end position="16"/>
    </location>
</feature>
<evidence type="ECO:0000313" key="11">
    <source>
        <dbReference type="Proteomes" id="UP000479710"/>
    </source>
</evidence>
<protein>
    <recommendedName>
        <fullName evidence="6">Transcription repressor</fullName>
    </recommendedName>
    <alternativeName>
        <fullName evidence="6">Ovate family protein</fullName>
    </alternativeName>
</protein>
<feature type="chain" id="PRO_5026090420" description="Transcription repressor" evidence="8">
    <location>
        <begin position="17"/>
        <end position="268"/>
    </location>
</feature>
<keyword evidence="2 6" id="KW-0678">Repressor</keyword>
<sequence>MGKKALSSLFSRLAVAADSSQPSPSPPWQWPSCANPPQTASFRGGYEEPCTTAAAASGGRSVTGRLPRKGGEMYKTVNSVYFDDSAEDVDGCGFFGEEEEEAVVEEDDSFSTMTAAEEEWSEAVIRSLGRRTSTDRFFFDTGPAQPATNSILATARAVAPPPPPSEEKEDKAAALADSDDDGLPLPAASHLPDKSQLVEESVAVAVDSEDPYRDFRASMEEMVAAHGLRDWEQLEELLSWYLRVNGKHNHPLIVGAFVDLLLGLAPAA</sequence>
<dbReference type="OrthoDB" id="689823at2759"/>
<gene>
    <name evidence="10" type="ORF">E2562_024499</name>
</gene>
<dbReference type="AlphaFoldDB" id="A0A6G1BNT5"/>
<dbReference type="PROSITE" id="PS51754">
    <property type="entry name" value="OVATE"/>
    <property type="match status" value="1"/>
</dbReference>
<comment type="caution">
    <text evidence="10">The sequence shown here is derived from an EMBL/GenBank/DDBJ whole genome shotgun (WGS) entry which is preliminary data.</text>
</comment>
<evidence type="ECO:0000256" key="8">
    <source>
        <dbReference type="SAM" id="SignalP"/>
    </source>
</evidence>
<accession>A0A6G1BNT5</accession>